<feature type="domain" description="SLH" evidence="2">
    <location>
        <begin position="29"/>
        <end position="92"/>
    </location>
</feature>
<dbReference type="EMBL" id="JAPCKK010000020">
    <property type="protein sequence ID" value="MDP4098370.1"/>
    <property type="molecule type" value="Genomic_DNA"/>
</dbReference>
<protein>
    <submittedName>
        <fullName evidence="3">S-layer homology domain-containing protein</fullName>
    </submittedName>
</protein>
<organism evidence="3 4">
    <name type="scientific">Paenibacillus zeirhizosphaerae</name>
    <dbReference type="NCBI Taxonomy" id="2987519"/>
    <lineage>
        <taxon>Bacteria</taxon>
        <taxon>Bacillati</taxon>
        <taxon>Bacillota</taxon>
        <taxon>Bacilli</taxon>
        <taxon>Bacillales</taxon>
        <taxon>Paenibacillaceae</taxon>
        <taxon>Paenibacillus</taxon>
    </lineage>
</organism>
<dbReference type="Pfam" id="PF00395">
    <property type="entry name" value="SLH"/>
    <property type="match status" value="1"/>
</dbReference>
<name>A0ABT9FUJ5_9BACL</name>
<keyword evidence="4" id="KW-1185">Reference proteome</keyword>
<dbReference type="Proteomes" id="UP001241848">
    <property type="component" value="Unassembled WGS sequence"/>
</dbReference>
<keyword evidence="1" id="KW-0732">Signal</keyword>
<reference evidence="3 4" key="1">
    <citation type="submission" date="2022-10" db="EMBL/GenBank/DDBJ databases">
        <title>Paenibacillus description and whole genome data of maize root bacterial community.</title>
        <authorList>
            <person name="Marton D."/>
            <person name="Farkas M."/>
            <person name="Cserhati M."/>
        </authorList>
    </citation>
    <scope>NUCLEOTIDE SEQUENCE [LARGE SCALE GENOMIC DNA]</scope>
    <source>
        <strain evidence="3 4">P96</strain>
    </source>
</reference>
<evidence type="ECO:0000313" key="4">
    <source>
        <dbReference type="Proteomes" id="UP001241848"/>
    </source>
</evidence>
<accession>A0ABT9FUJ5</accession>
<feature type="domain" description="SLH" evidence="2">
    <location>
        <begin position="97"/>
        <end position="157"/>
    </location>
</feature>
<evidence type="ECO:0000259" key="2">
    <source>
        <dbReference type="PROSITE" id="PS51272"/>
    </source>
</evidence>
<dbReference type="InterPro" id="IPR001119">
    <property type="entry name" value="SLH_dom"/>
</dbReference>
<proteinExistence type="predicted"/>
<evidence type="ECO:0000256" key="1">
    <source>
        <dbReference type="SAM" id="SignalP"/>
    </source>
</evidence>
<evidence type="ECO:0000313" key="3">
    <source>
        <dbReference type="EMBL" id="MDP4098370.1"/>
    </source>
</evidence>
<comment type="caution">
    <text evidence="3">The sequence shown here is derived from an EMBL/GenBank/DDBJ whole genome shotgun (WGS) entry which is preliminary data.</text>
</comment>
<feature type="signal peptide" evidence="1">
    <location>
        <begin position="1"/>
        <end position="25"/>
    </location>
</feature>
<feature type="chain" id="PRO_5047532350" evidence="1">
    <location>
        <begin position="26"/>
        <end position="226"/>
    </location>
</feature>
<dbReference type="PROSITE" id="PS51272">
    <property type="entry name" value="SLH"/>
    <property type="match status" value="3"/>
</dbReference>
<feature type="domain" description="SLH" evidence="2">
    <location>
        <begin position="160"/>
        <end position="223"/>
    </location>
</feature>
<gene>
    <name evidence="3" type="ORF">OIN60_16560</name>
</gene>
<sequence length="226" mass="24618">MKMKKRNLVLLSAATVLSVSLWSGATLQAAGSSFADLGNIAGKEKIEALKEKGFIKGVSADQFLPQQEMTAAQGVQLISNAMGLSLAAIDFTSGPYAKDTFDHVEDGKWYTDAFLATYYNGIEIPVEIDPNKELTREEFTHYLTQAMEKQGHLPMIKIIPQKITDEADINPSYQGSIQRSLVWGINTLNGEGGFDPKQSITRADAAVMTYNAVSFLQSRDGSTTGK</sequence>
<dbReference type="RefSeq" id="WP_305755991.1">
    <property type="nucleotide sequence ID" value="NZ_JAPCKK010000020.1"/>
</dbReference>